<dbReference type="Proteomes" id="UP001472677">
    <property type="component" value="Unassembled WGS sequence"/>
</dbReference>
<accession>A0ABR2D9W7</accession>
<reference evidence="1 2" key="1">
    <citation type="journal article" date="2024" name="G3 (Bethesda)">
        <title>Genome assembly of Hibiscus sabdariffa L. provides insights into metabolisms of medicinal natural products.</title>
        <authorList>
            <person name="Kim T."/>
        </authorList>
    </citation>
    <scope>NUCLEOTIDE SEQUENCE [LARGE SCALE GENOMIC DNA]</scope>
    <source>
        <strain evidence="1">TK-2024</strain>
        <tissue evidence="1">Old leaves</tissue>
    </source>
</reference>
<sequence>MQSSSACTQQSALFPDMLQTHIPSLQANCELPVASQVSSDNCVTPTTTATDTIVRPNVVDQQTMARNASPRTEFSTDIVDCAADSVGPREVTLDQGVAATDLNECGSELPYDVEDNGSQLEQPSGLRFLLEYRLYFNRYLVA</sequence>
<proteinExistence type="predicted"/>
<gene>
    <name evidence="1" type="ORF">V6N12_076474</name>
</gene>
<comment type="caution">
    <text evidence="1">The sequence shown here is derived from an EMBL/GenBank/DDBJ whole genome shotgun (WGS) entry which is preliminary data.</text>
</comment>
<protein>
    <submittedName>
        <fullName evidence="1">Uncharacterized protein</fullName>
    </submittedName>
</protein>
<evidence type="ECO:0000313" key="2">
    <source>
        <dbReference type="Proteomes" id="UP001472677"/>
    </source>
</evidence>
<dbReference type="EMBL" id="JBBPBM010000033">
    <property type="protein sequence ID" value="KAK8533195.1"/>
    <property type="molecule type" value="Genomic_DNA"/>
</dbReference>
<evidence type="ECO:0000313" key="1">
    <source>
        <dbReference type="EMBL" id="KAK8533195.1"/>
    </source>
</evidence>
<organism evidence="1 2">
    <name type="scientific">Hibiscus sabdariffa</name>
    <name type="common">roselle</name>
    <dbReference type="NCBI Taxonomy" id="183260"/>
    <lineage>
        <taxon>Eukaryota</taxon>
        <taxon>Viridiplantae</taxon>
        <taxon>Streptophyta</taxon>
        <taxon>Embryophyta</taxon>
        <taxon>Tracheophyta</taxon>
        <taxon>Spermatophyta</taxon>
        <taxon>Magnoliopsida</taxon>
        <taxon>eudicotyledons</taxon>
        <taxon>Gunneridae</taxon>
        <taxon>Pentapetalae</taxon>
        <taxon>rosids</taxon>
        <taxon>malvids</taxon>
        <taxon>Malvales</taxon>
        <taxon>Malvaceae</taxon>
        <taxon>Malvoideae</taxon>
        <taxon>Hibiscus</taxon>
    </lineage>
</organism>
<name>A0ABR2D9W7_9ROSI</name>
<keyword evidence="2" id="KW-1185">Reference proteome</keyword>